<name>A0AAV5W2F0_9BILA</name>
<comment type="caution">
    <text evidence="1">The sequence shown here is derived from an EMBL/GenBank/DDBJ whole genome shotgun (WGS) entry which is preliminary data.</text>
</comment>
<organism evidence="1 2">
    <name type="scientific">Pristionchus fissidentatus</name>
    <dbReference type="NCBI Taxonomy" id="1538716"/>
    <lineage>
        <taxon>Eukaryota</taxon>
        <taxon>Metazoa</taxon>
        <taxon>Ecdysozoa</taxon>
        <taxon>Nematoda</taxon>
        <taxon>Chromadorea</taxon>
        <taxon>Rhabditida</taxon>
        <taxon>Rhabditina</taxon>
        <taxon>Diplogasteromorpha</taxon>
        <taxon>Diplogasteroidea</taxon>
        <taxon>Neodiplogasteridae</taxon>
        <taxon>Pristionchus</taxon>
    </lineage>
</organism>
<gene>
    <name evidence="1" type="ORF">PFISCL1PPCAC_17297</name>
</gene>
<feature type="non-terminal residue" evidence="1">
    <location>
        <position position="114"/>
    </location>
</feature>
<keyword evidence="2" id="KW-1185">Reference proteome</keyword>
<dbReference type="AlphaFoldDB" id="A0AAV5W2F0"/>
<sequence>GNDNKYVDDLYKTVSESLDCLYHLPCSLVSPLKTNCDGLDVECADNVQSLLESSEEPAMKKGGTALDVVCPTPHLMYHSSGSNQWNLINAITCQKDGRWLLKSDTETTIDAGDR</sequence>
<feature type="non-terminal residue" evidence="1">
    <location>
        <position position="1"/>
    </location>
</feature>
<reference evidence="1" key="1">
    <citation type="submission" date="2023-10" db="EMBL/GenBank/DDBJ databases">
        <title>Genome assembly of Pristionchus species.</title>
        <authorList>
            <person name="Yoshida K."/>
            <person name="Sommer R.J."/>
        </authorList>
    </citation>
    <scope>NUCLEOTIDE SEQUENCE</scope>
    <source>
        <strain evidence="1">RS5133</strain>
    </source>
</reference>
<proteinExistence type="predicted"/>
<protein>
    <submittedName>
        <fullName evidence="1">Uncharacterized protein</fullName>
    </submittedName>
</protein>
<evidence type="ECO:0000313" key="2">
    <source>
        <dbReference type="Proteomes" id="UP001432322"/>
    </source>
</evidence>
<accession>A0AAV5W2F0</accession>
<dbReference type="Proteomes" id="UP001432322">
    <property type="component" value="Unassembled WGS sequence"/>
</dbReference>
<evidence type="ECO:0000313" key="1">
    <source>
        <dbReference type="EMBL" id="GMT26000.1"/>
    </source>
</evidence>
<dbReference type="EMBL" id="BTSY01000004">
    <property type="protein sequence ID" value="GMT26000.1"/>
    <property type="molecule type" value="Genomic_DNA"/>
</dbReference>